<feature type="transmembrane region" description="Helical" evidence="1">
    <location>
        <begin position="120"/>
        <end position="143"/>
    </location>
</feature>
<dbReference type="RefSeq" id="WP_133521266.1">
    <property type="nucleotide sequence ID" value="NZ_SNVW01000019.1"/>
</dbReference>
<gene>
    <name evidence="3" type="ORF">EDF64_1198</name>
</gene>
<protein>
    <submittedName>
        <fullName evidence="3">Uncharacterized protein DUF1648</fullName>
    </submittedName>
</protein>
<feature type="transmembrane region" description="Helical" evidence="1">
    <location>
        <begin position="60"/>
        <end position="81"/>
    </location>
</feature>
<comment type="caution">
    <text evidence="3">The sequence shown here is derived from an EMBL/GenBank/DDBJ whole genome shotgun (WGS) entry which is preliminary data.</text>
</comment>
<dbReference type="EMBL" id="SNVW01000019">
    <property type="protein sequence ID" value="TDN41517.1"/>
    <property type="molecule type" value="Genomic_DNA"/>
</dbReference>
<feature type="transmembrane region" description="Helical" evidence="1">
    <location>
        <begin position="174"/>
        <end position="193"/>
    </location>
</feature>
<dbReference type="AlphaFoldDB" id="A0A4R6DAP6"/>
<evidence type="ECO:0000256" key="1">
    <source>
        <dbReference type="SAM" id="Phobius"/>
    </source>
</evidence>
<dbReference type="InterPro" id="IPR012867">
    <property type="entry name" value="DUF1648"/>
</dbReference>
<keyword evidence="1" id="KW-0812">Transmembrane</keyword>
<dbReference type="OrthoDB" id="4303577at2"/>
<dbReference type="Pfam" id="PF07853">
    <property type="entry name" value="DUF1648"/>
    <property type="match status" value="1"/>
</dbReference>
<evidence type="ECO:0000259" key="2">
    <source>
        <dbReference type="Pfam" id="PF07853"/>
    </source>
</evidence>
<keyword evidence="1" id="KW-0472">Membrane</keyword>
<organism evidence="3 4">
    <name type="scientific">Curtobacterium flaccumfaciens</name>
    <dbReference type="NCBI Taxonomy" id="2035"/>
    <lineage>
        <taxon>Bacteria</taxon>
        <taxon>Bacillati</taxon>
        <taxon>Actinomycetota</taxon>
        <taxon>Actinomycetes</taxon>
        <taxon>Micrococcales</taxon>
        <taxon>Microbacteriaceae</taxon>
        <taxon>Curtobacterium</taxon>
    </lineage>
</organism>
<reference evidence="3 4" key="1">
    <citation type="submission" date="2019-03" db="EMBL/GenBank/DDBJ databases">
        <title>Genomic analyses of the natural microbiome of Caenorhabditis elegans.</title>
        <authorList>
            <person name="Samuel B."/>
        </authorList>
    </citation>
    <scope>NUCLEOTIDE SEQUENCE [LARGE SCALE GENOMIC DNA]</scope>
    <source>
        <strain evidence="3 4">JUb65</strain>
    </source>
</reference>
<evidence type="ECO:0000313" key="3">
    <source>
        <dbReference type="EMBL" id="TDN41517.1"/>
    </source>
</evidence>
<feature type="transmembrane region" description="Helical" evidence="1">
    <location>
        <begin position="199"/>
        <end position="222"/>
    </location>
</feature>
<name>A0A4R6DAP6_9MICO</name>
<dbReference type="Proteomes" id="UP000295764">
    <property type="component" value="Unassembled WGS sequence"/>
</dbReference>
<feature type="domain" description="DUF1648" evidence="2">
    <location>
        <begin position="23"/>
        <end position="67"/>
    </location>
</feature>
<evidence type="ECO:0000313" key="4">
    <source>
        <dbReference type="Proteomes" id="UP000295764"/>
    </source>
</evidence>
<feature type="transmembrane region" description="Helical" evidence="1">
    <location>
        <begin position="88"/>
        <end position="108"/>
    </location>
</feature>
<sequence>MTTTRSMDAGARVAVVAPGAAVLLGLVIAALTLGPGLPARVATHFGADGTADGWGSPWPVLWVSIALAVGAVVLAVVALRWRDRRTAAVLLLVLNLVSTSLAVAWVAIAVANRADEPAFAWWWVVALLAVGAAVAVPPTIALVRAAPPVPAHDVQPLDVAPDARVAWRARIGSPWLAVVGVVVLLAGVWAVWLTASASAGAAVVTGVLLLVAGFAVLVLARVEVTVDRRGLRLTSTWTRIPIMRVPLSRIESCGWEEVSPGQWGGWGYRISGRGIAYVVRSGPGIVARLRGGGARMVTVADAERGAAALGALLAGGAPGGAAGGPAGRDSA</sequence>
<accession>A0A4R6DAP6</accession>
<proteinExistence type="predicted"/>
<keyword evidence="1" id="KW-1133">Transmembrane helix</keyword>